<gene>
    <name evidence="1" type="ORF">AOQ71_06535</name>
</gene>
<evidence type="ECO:0000313" key="1">
    <source>
        <dbReference type="EMBL" id="KRQ16217.1"/>
    </source>
</evidence>
<keyword evidence="2" id="KW-1185">Reference proteome</keyword>
<dbReference type="AlphaFoldDB" id="A0A0R3E1Y7"/>
<accession>A0A0R3E1Y7</accession>
<dbReference type="Proteomes" id="UP000051936">
    <property type="component" value="Unassembled WGS sequence"/>
</dbReference>
<organism evidence="1 2">
    <name type="scientific">Bradyrhizobium manausense</name>
    <dbReference type="NCBI Taxonomy" id="989370"/>
    <lineage>
        <taxon>Bacteria</taxon>
        <taxon>Pseudomonadati</taxon>
        <taxon>Pseudomonadota</taxon>
        <taxon>Alphaproteobacteria</taxon>
        <taxon>Hyphomicrobiales</taxon>
        <taxon>Nitrobacteraceae</taxon>
        <taxon>Bradyrhizobium</taxon>
    </lineage>
</organism>
<protein>
    <submittedName>
        <fullName evidence="1">Uncharacterized protein</fullName>
    </submittedName>
</protein>
<comment type="caution">
    <text evidence="1">The sequence shown here is derived from an EMBL/GenBank/DDBJ whole genome shotgun (WGS) entry which is preliminary data.</text>
</comment>
<sequence>MELRMASADLVHREWAGVGVVLFEEGRDLSTSFRHAAVDAAPDFALGDDGSETFDLIEPG</sequence>
<evidence type="ECO:0000313" key="2">
    <source>
        <dbReference type="Proteomes" id="UP000051936"/>
    </source>
</evidence>
<dbReference type="EMBL" id="LJYG01000029">
    <property type="protein sequence ID" value="KRQ16217.1"/>
    <property type="molecule type" value="Genomic_DNA"/>
</dbReference>
<name>A0A0R3E1Y7_9BRAD</name>
<reference evidence="1 2" key="1">
    <citation type="submission" date="2015-09" db="EMBL/GenBank/DDBJ databases">
        <title>Draft Genome Sequence of Bradyrhizobium manausense Strain BR 3351T, a Novel Symbiotic Nitrogen-Fixing Alphaproteobacterium Isolated from Brazilian Amazon Rain Forest.</title>
        <authorList>
            <person name="De Araujo J.L."/>
            <person name="Zilli J.E."/>
        </authorList>
    </citation>
    <scope>NUCLEOTIDE SEQUENCE [LARGE SCALE GENOMIC DNA]</scope>
    <source>
        <strain evidence="1 2">BR3351</strain>
    </source>
</reference>
<proteinExistence type="predicted"/>